<protein>
    <recommendedName>
        <fullName evidence="4">Myb-like domain-containing protein</fullName>
    </recommendedName>
</protein>
<dbReference type="HOGENOM" id="CLU_444785_0_0_1"/>
<evidence type="ECO:0000313" key="3">
    <source>
        <dbReference type="Proteomes" id="UP000007963"/>
    </source>
</evidence>
<reference evidence="3" key="1">
    <citation type="submission" date="2005-09" db="EMBL/GenBank/DDBJ databases">
        <title>Annotation of the Aspergillus terreus NIH2624 genome.</title>
        <authorList>
            <person name="Birren B.W."/>
            <person name="Lander E.S."/>
            <person name="Galagan J.E."/>
            <person name="Nusbaum C."/>
            <person name="Devon K."/>
            <person name="Henn M."/>
            <person name="Ma L.-J."/>
            <person name="Jaffe D.B."/>
            <person name="Butler J."/>
            <person name="Alvarez P."/>
            <person name="Gnerre S."/>
            <person name="Grabherr M."/>
            <person name="Kleber M."/>
            <person name="Mauceli E.W."/>
            <person name="Brockman W."/>
            <person name="Rounsley S."/>
            <person name="Young S.K."/>
            <person name="LaButti K."/>
            <person name="Pushparaj V."/>
            <person name="DeCaprio D."/>
            <person name="Crawford M."/>
            <person name="Koehrsen M."/>
            <person name="Engels R."/>
            <person name="Montgomery P."/>
            <person name="Pearson M."/>
            <person name="Howarth C."/>
            <person name="Larson L."/>
            <person name="Luoma S."/>
            <person name="White J."/>
            <person name="Alvarado L."/>
            <person name="Kodira C.D."/>
            <person name="Zeng Q."/>
            <person name="Oleary S."/>
            <person name="Yandava C."/>
            <person name="Denning D.W."/>
            <person name="Nierman W.C."/>
            <person name="Milne T."/>
            <person name="Madden K."/>
        </authorList>
    </citation>
    <scope>NUCLEOTIDE SEQUENCE [LARGE SCALE GENOMIC DNA]</scope>
    <source>
        <strain evidence="3">NIH 2624 / FGSC A1156</strain>
    </source>
</reference>
<dbReference type="GeneID" id="4354877"/>
<evidence type="ECO:0000313" key="2">
    <source>
        <dbReference type="EMBL" id="EAU38766.1"/>
    </source>
</evidence>
<dbReference type="eggNOG" id="ENOG502SRZH">
    <property type="taxonomic scope" value="Eukaryota"/>
</dbReference>
<dbReference type="VEuPathDB" id="FungiDB:ATEG_00120"/>
<proteinExistence type="predicted"/>
<name>Q0D1R4_ASPTN</name>
<evidence type="ECO:0008006" key="4">
    <source>
        <dbReference type="Google" id="ProtNLM"/>
    </source>
</evidence>
<dbReference type="Proteomes" id="UP000007963">
    <property type="component" value="Unassembled WGS sequence"/>
</dbReference>
<dbReference type="OrthoDB" id="3439209at2759"/>
<dbReference type="STRING" id="341663.Q0D1R4"/>
<dbReference type="EMBL" id="CH476594">
    <property type="protein sequence ID" value="EAU38766.1"/>
    <property type="molecule type" value="Genomic_DNA"/>
</dbReference>
<accession>Q0D1R4</accession>
<gene>
    <name evidence="2" type="ORF">ATEG_00120</name>
</gene>
<dbReference type="RefSeq" id="XP_001210206.1">
    <property type="nucleotide sequence ID" value="XM_001210206.1"/>
</dbReference>
<dbReference type="AlphaFoldDB" id="Q0D1R4"/>
<sequence>MLRMCAPPQQRPEVGLTFEKDFISPVFDPDCLSLSQCVDLQPGLYCPSTVSLPSHQELANFDCPQMFHWFPADRRDPKAVPDMGSKKATPGDAMSEDHRYWSEPFASYGSDETKVLLYGLRSHSALQSHESPVVQTKEDIHHAPIPNDAPLSLAQPVPKPPGLYMLNHTLTPFAGCKNEPASITSLATPGVPQEGHHVENAHALHPAPTTNPIDAGTLYQRSAEESSVATADSDFTSIGSTCGPATPLPWSSFGAQTAWDMPPSTNSQTDPVWLTSHPAGITPAYGSSSASLAPFPALPDTLHELPDLTVENPRFITPAVSMDLYSPEYAPADKALPMEKQGISPFHMSTDAYPYCETPYRLNQYIVPSAPMDRDLFQAERSGQAPWHRDTKNAFLIECKRRGLSYKDIKRIGGFKEAESTLRGRFRTLTKSKEQRVRKPQWHENDIKLLCDAVRAYSESDNSDISYASWCRPRAVTQPPKVSWKKVAQYIWTHGGSYHFGNATCKRKWCERAPPQLRMRIPNRLQNPRQRLRVPAQLIPLRLSLDHQRARQQRPVQGHQAGLDDLARRRRVDGDPRALALPRADHHRRRGHGQVIAHGGGAGRVALAVHRRGR</sequence>
<evidence type="ECO:0000256" key="1">
    <source>
        <dbReference type="SAM" id="MobiDB-lite"/>
    </source>
</evidence>
<feature type="region of interest" description="Disordered" evidence="1">
    <location>
        <begin position="549"/>
        <end position="571"/>
    </location>
</feature>
<organism evidence="2 3">
    <name type="scientific">Aspergillus terreus (strain NIH 2624 / FGSC A1156)</name>
    <dbReference type="NCBI Taxonomy" id="341663"/>
    <lineage>
        <taxon>Eukaryota</taxon>
        <taxon>Fungi</taxon>
        <taxon>Dikarya</taxon>
        <taxon>Ascomycota</taxon>
        <taxon>Pezizomycotina</taxon>
        <taxon>Eurotiomycetes</taxon>
        <taxon>Eurotiomycetidae</taxon>
        <taxon>Eurotiales</taxon>
        <taxon>Aspergillaceae</taxon>
        <taxon>Aspergillus</taxon>
        <taxon>Aspergillus subgen. Circumdati</taxon>
    </lineage>
</organism>